<gene>
    <name evidence="1" type="ORF">IE53DRAFT_390618</name>
</gene>
<organism evidence="1 2">
    <name type="scientific">Violaceomyces palustris</name>
    <dbReference type="NCBI Taxonomy" id="1673888"/>
    <lineage>
        <taxon>Eukaryota</taxon>
        <taxon>Fungi</taxon>
        <taxon>Dikarya</taxon>
        <taxon>Basidiomycota</taxon>
        <taxon>Ustilaginomycotina</taxon>
        <taxon>Ustilaginomycetes</taxon>
        <taxon>Violaceomycetales</taxon>
        <taxon>Violaceomycetaceae</taxon>
        <taxon>Violaceomyces</taxon>
    </lineage>
</organism>
<accession>A0ACD0NN42</accession>
<dbReference type="Proteomes" id="UP000245626">
    <property type="component" value="Unassembled WGS sequence"/>
</dbReference>
<evidence type="ECO:0000313" key="2">
    <source>
        <dbReference type="Proteomes" id="UP000245626"/>
    </source>
</evidence>
<keyword evidence="2" id="KW-1185">Reference proteome</keyword>
<dbReference type="EMBL" id="KZ820491">
    <property type="protein sequence ID" value="PWN47243.1"/>
    <property type="molecule type" value="Genomic_DNA"/>
</dbReference>
<evidence type="ECO:0000313" key="1">
    <source>
        <dbReference type="EMBL" id="PWN47243.1"/>
    </source>
</evidence>
<sequence length="243" mass="27151">MAPVAHLNENKNQTCIRVVAIAVKSQLLREREGKNEKRQGTVGGMNDEHNLSLRQLHPMSNPRLNDMTMGFNVKSSAQEILSQLLDFRATNNQSEQVKVKTMMESFSWPDELKIRSFGSERWILSLDEADSQLKPILFCFSPKELPYLLAFMAALRGILNSEKCRPRRGVIVGVCSSLESSRLMDENLTKTYGDDGIEWTLVPGGLTVTREESGIGKIVAAVSMAQKGERRKRSGEGVIKRVG</sequence>
<proteinExistence type="predicted"/>
<protein>
    <submittedName>
        <fullName evidence="1">Uncharacterized protein</fullName>
    </submittedName>
</protein>
<reference evidence="1 2" key="1">
    <citation type="journal article" date="2018" name="Mol. Biol. Evol.">
        <title>Broad Genomic Sampling Reveals a Smut Pathogenic Ancestry of the Fungal Clade Ustilaginomycotina.</title>
        <authorList>
            <person name="Kijpornyongpan T."/>
            <person name="Mondo S.J."/>
            <person name="Barry K."/>
            <person name="Sandor L."/>
            <person name="Lee J."/>
            <person name="Lipzen A."/>
            <person name="Pangilinan J."/>
            <person name="LaButti K."/>
            <person name="Hainaut M."/>
            <person name="Henrissat B."/>
            <person name="Grigoriev I.V."/>
            <person name="Spatafora J.W."/>
            <person name="Aime M.C."/>
        </authorList>
    </citation>
    <scope>NUCLEOTIDE SEQUENCE [LARGE SCALE GENOMIC DNA]</scope>
    <source>
        <strain evidence="1 2">SA 807</strain>
    </source>
</reference>
<name>A0ACD0NN42_9BASI</name>